<keyword evidence="2" id="KW-0378">Hydrolase</keyword>
<reference evidence="2 3" key="1">
    <citation type="submission" date="2019-05" db="EMBL/GenBank/DDBJ databases">
        <title>Colwellia ponticola sp. nov., isolated from seawater.</title>
        <authorList>
            <person name="Yoon J.-H."/>
        </authorList>
    </citation>
    <scope>NUCLEOTIDE SEQUENCE [LARGE SCALE GENOMIC DNA]</scope>
    <source>
        <strain evidence="2 3">OISW-25</strain>
    </source>
</reference>
<dbReference type="Pfam" id="PF02557">
    <property type="entry name" value="VanY"/>
    <property type="match status" value="1"/>
</dbReference>
<dbReference type="InterPro" id="IPR009045">
    <property type="entry name" value="Zn_M74/Hedgehog-like"/>
</dbReference>
<dbReference type="PANTHER" id="PTHR34385">
    <property type="entry name" value="D-ALANYL-D-ALANINE CARBOXYPEPTIDASE"/>
    <property type="match status" value="1"/>
</dbReference>
<comment type="caution">
    <text evidence="2">The sequence shown here is derived from an EMBL/GenBank/DDBJ whole genome shotgun (WGS) entry which is preliminary data.</text>
</comment>
<dbReference type="InterPro" id="IPR003709">
    <property type="entry name" value="VanY-like_core_dom"/>
</dbReference>
<evidence type="ECO:0000313" key="2">
    <source>
        <dbReference type="EMBL" id="TMM44778.1"/>
    </source>
</evidence>
<gene>
    <name evidence="2" type="ORF">FCS21_10935</name>
</gene>
<protein>
    <submittedName>
        <fullName evidence="2">D-alanyl-D-alanine carboxypeptidase family protein</fullName>
    </submittedName>
</protein>
<dbReference type="OrthoDB" id="9792074at2"/>
<dbReference type="EMBL" id="SZVP01000010">
    <property type="protein sequence ID" value="TMM44778.1"/>
    <property type="molecule type" value="Genomic_DNA"/>
</dbReference>
<dbReference type="GO" id="GO:0004180">
    <property type="term" value="F:carboxypeptidase activity"/>
    <property type="evidence" value="ECO:0007669"/>
    <property type="project" value="UniProtKB-KW"/>
</dbReference>
<dbReference type="GO" id="GO:0006508">
    <property type="term" value="P:proteolysis"/>
    <property type="evidence" value="ECO:0007669"/>
    <property type="project" value="InterPro"/>
</dbReference>
<proteinExistence type="predicted"/>
<sequence length="237" mass="26935">MQYSTQINSGQLLGQTEEHLCYLSERVAIHQHMKADFTAMVDAAKTENIELTIASGFRSFDRQLLLWNNKFSGKTPIKNSNGEIIEPKHLSPLELVHSILLYSALPGASRHHWGCDIDVYAPNILPKNYQLQLEPWEYHEQGPLALLSTWLKQHAHHFGFYFPYAIFQGGVAKEPWHLSYLPLAKQYQQAFDIDSLAQALKNSDILGKQVIIENIADIAKRYINNVCVAPTNVILPK</sequence>
<dbReference type="SUPFAM" id="SSF55166">
    <property type="entry name" value="Hedgehog/DD-peptidase"/>
    <property type="match status" value="1"/>
</dbReference>
<dbReference type="RefSeq" id="WP_138623303.1">
    <property type="nucleotide sequence ID" value="NZ_SZVP01000010.1"/>
</dbReference>
<keyword evidence="2" id="KW-0121">Carboxypeptidase</keyword>
<dbReference type="AlphaFoldDB" id="A0A8H2JKR0"/>
<keyword evidence="2" id="KW-0645">Protease</keyword>
<feature type="domain" description="D-alanyl-D-alanine carboxypeptidase-like core" evidence="1">
    <location>
        <begin position="28"/>
        <end position="182"/>
    </location>
</feature>
<accession>A0A8H2JKR0</accession>
<dbReference type="Gene3D" id="3.30.1380.10">
    <property type="match status" value="1"/>
</dbReference>
<dbReference type="PANTHER" id="PTHR34385:SF1">
    <property type="entry name" value="PEPTIDOGLYCAN L-ALANYL-D-GLUTAMATE ENDOPEPTIDASE CWLK"/>
    <property type="match status" value="1"/>
</dbReference>
<keyword evidence="3" id="KW-1185">Reference proteome</keyword>
<dbReference type="CDD" id="cd14847">
    <property type="entry name" value="DD-carboxypeptidase_like"/>
    <property type="match status" value="1"/>
</dbReference>
<dbReference type="InterPro" id="IPR052179">
    <property type="entry name" value="DD-CPase-like"/>
</dbReference>
<evidence type="ECO:0000259" key="1">
    <source>
        <dbReference type="Pfam" id="PF02557"/>
    </source>
</evidence>
<evidence type="ECO:0000313" key="3">
    <source>
        <dbReference type="Proteomes" id="UP000307702"/>
    </source>
</evidence>
<organism evidence="2 3">
    <name type="scientific">Colwellia ponticola</name>
    <dbReference type="NCBI Taxonomy" id="2304625"/>
    <lineage>
        <taxon>Bacteria</taxon>
        <taxon>Pseudomonadati</taxon>
        <taxon>Pseudomonadota</taxon>
        <taxon>Gammaproteobacteria</taxon>
        <taxon>Alteromonadales</taxon>
        <taxon>Colwelliaceae</taxon>
        <taxon>Colwellia</taxon>
    </lineage>
</organism>
<name>A0A8H2JKR0_9GAMM</name>
<dbReference type="Proteomes" id="UP000307702">
    <property type="component" value="Unassembled WGS sequence"/>
</dbReference>